<comment type="caution">
    <text evidence="7">The sequence shown here is derived from an EMBL/GenBank/DDBJ whole genome shotgun (WGS) entry which is preliminary data.</text>
</comment>
<evidence type="ECO:0000313" key="8">
    <source>
        <dbReference type="Proteomes" id="UP000268007"/>
    </source>
</evidence>
<gene>
    <name evidence="7" type="ORF">BDD43_5296</name>
</gene>
<evidence type="ECO:0000256" key="5">
    <source>
        <dbReference type="SAM" id="Phobius"/>
    </source>
</evidence>
<comment type="subcellular location">
    <subcellularLocation>
        <location evidence="1">Membrane</location>
        <topology evidence="1">Multi-pass membrane protein</topology>
    </subcellularLocation>
</comment>
<keyword evidence="3 5" id="KW-1133">Transmembrane helix</keyword>
<keyword evidence="2 5" id="KW-0812">Transmembrane</keyword>
<dbReference type="GO" id="GO:0016020">
    <property type="term" value="C:membrane"/>
    <property type="evidence" value="ECO:0007669"/>
    <property type="project" value="UniProtKB-SubCell"/>
</dbReference>
<evidence type="ECO:0000256" key="1">
    <source>
        <dbReference type="ARBA" id="ARBA00004141"/>
    </source>
</evidence>
<organism evidence="7 8">
    <name type="scientific">Mucilaginibacter gracilis</name>
    <dbReference type="NCBI Taxonomy" id="423350"/>
    <lineage>
        <taxon>Bacteria</taxon>
        <taxon>Pseudomonadati</taxon>
        <taxon>Bacteroidota</taxon>
        <taxon>Sphingobacteriia</taxon>
        <taxon>Sphingobacteriales</taxon>
        <taxon>Sphingobacteriaceae</taxon>
        <taxon>Mucilaginibacter</taxon>
    </lineage>
</organism>
<keyword evidence="8" id="KW-1185">Reference proteome</keyword>
<dbReference type="EMBL" id="RBKU01000001">
    <property type="protein sequence ID" value="RKR85040.1"/>
    <property type="molecule type" value="Genomic_DNA"/>
</dbReference>
<dbReference type="RefSeq" id="WP_121201094.1">
    <property type="nucleotide sequence ID" value="NZ_RBKU01000001.1"/>
</dbReference>
<dbReference type="Proteomes" id="UP000268007">
    <property type="component" value="Unassembled WGS sequence"/>
</dbReference>
<feature type="transmembrane region" description="Helical" evidence="5">
    <location>
        <begin position="26"/>
        <end position="46"/>
    </location>
</feature>
<evidence type="ECO:0000313" key="7">
    <source>
        <dbReference type="EMBL" id="RKR85040.1"/>
    </source>
</evidence>
<evidence type="ECO:0000256" key="2">
    <source>
        <dbReference type="ARBA" id="ARBA00022692"/>
    </source>
</evidence>
<dbReference type="OrthoDB" id="200257at2"/>
<dbReference type="AlphaFoldDB" id="A0A495J7S2"/>
<evidence type="ECO:0000256" key="3">
    <source>
        <dbReference type="ARBA" id="ARBA00022989"/>
    </source>
</evidence>
<dbReference type="PANTHER" id="PTHR38480:SF1">
    <property type="entry name" value="SLR0254 PROTEIN"/>
    <property type="match status" value="1"/>
</dbReference>
<accession>A0A495J7S2</accession>
<evidence type="ECO:0000256" key="4">
    <source>
        <dbReference type="ARBA" id="ARBA00023136"/>
    </source>
</evidence>
<reference evidence="7 8" key="1">
    <citation type="submission" date="2018-10" db="EMBL/GenBank/DDBJ databases">
        <title>Genomic Encyclopedia of Archaeal and Bacterial Type Strains, Phase II (KMG-II): from individual species to whole genera.</title>
        <authorList>
            <person name="Goeker M."/>
        </authorList>
    </citation>
    <scope>NUCLEOTIDE SEQUENCE [LARGE SCALE GENOMIC DNA]</scope>
    <source>
        <strain evidence="7 8">DSM 18602</strain>
    </source>
</reference>
<protein>
    <submittedName>
        <fullName evidence="7">Putative RDD family membrane protein YckC</fullName>
    </submittedName>
</protein>
<dbReference type="PANTHER" id="PTHR38480">
    <property type="entry name" value="SLR0254 PROTEIN"/>
    <property type="match status" value="1"/>
</dbReference>
<dbReference type="Pfam" id="PF06271">
    <property type="entry name" value="RDD"/>
    <property type="match status" value="1"/>
</dbReference>
<feature type="transmembrane region" description="Helical" evidence="5">
    <location>
        <begin position="66"/>
        <end position="83"/>
    </location>
</feature>
<sequence>MVNLLIIYMDMDHDFVATKPYLKLRIFATLIDYGIYITLFCFYITLVGKETGPGTSTVTGLPALPLFLFWLVYFVGLEAIYGATPGHDVFKLKVTKVTGSKISFADAFKRRLCDPLDIFIWGLPAIICILKTDKHQRIGDLFADTIVVKRDAIIADKLVNTL</sequence>
<evidence type="ECO:0000259" key="6">
    <source>
        <dbReference type="Pfam" id="PF06271"/>
    </source>
</evidence>
<feature type="domain" description="RDD" evidence="6">
    <location>
        <begin position="25"/>
        <end position="143"/>
    </location>
</feature>
<dbReference type="InterPro" id="IPR010432">
    <property type="entry name" value="RDD"/>
</dbReference>
<name>A0A495J7S2_9SPHI</name>
<keyword evidence="4 5" id="KW-0472">Membrane</keyword>
<proteinExistence type="predicted"/>